<evidence type="ECO:0000313" key="4">
    <source>
        <dbReference type="Proteomes" id="UP000479710"/>
    </source>
</evidence>
<dbReference type="OrthoDB" id="1890443at2759"/>
<keyword evidence="1" id="KW-0446">Lipid-binding</keyword>
<dbReference type="PANTHER" id="PTHR33076">
    <property type="entry name" value="NON-SPECIFIC LIPID-TRANSFER PROTEIN 2-RELATED"/>
    <property type="match status" value="1"/>
</dbReference>
<dbReference type="Proteomes" id="UP000479710">
    <property type="component" value="Unassembled WGS sequence"/>
</dbReference>
<dbReference type="CDD" id="cd01960">
    <property type="entry name" value="nsLTP1"/>
    <property type="match status" value="1"/>
</dbReference>
<dbReference type="AlphaFoldDB" id="A0A6G1DVQ7"/>
<comment type="similarity">
    <text evidence="1">Belongs to the plant LTP family.</text>
</comment>
<dbReference type="InterPro" id="IPR016140">
    <property type="entry name" value="Bifunc_inhib/LTP/seed_store"/>
</dbReference>
<name>A0A6G1DVQ7_9ORYZ</name>
<dbReference type="SMART" id="SM00499">
    <property type="entry name" value="AAI"/>
    <property type="match status" value="1"/>
</dbReference>
<dbReference type="Pfam" id="PF00234">
    <property type="entry name" value="Tryp_alpha_amyl"/>
    <property type="match status" value="1"/>
</dbReference>
<feature type="domain" description="Bifunctional inhibitor/plant lipid transfer protein/seed storage helical" evidence="2">
    <location>
        <begin position="6"/>
        <end position="89"/>
    </location>
</feature>
<evidence type="ECO:0000313" key="3">
    <source>
        <dbReference type="EMBL" id="KAF0916569.1"/>
    </source>
</evidence>
<dbReference type="GO" id="GO:0006869">
    <property type="term" value="P:lipid transport"/>
    <property type="evidence" value="ECO:0007669"/>
    <property type="project" value="InterPro"/>
</dbReference>
<dbReference type="EMBL" id="SPHZ02000005">
    <property type="protein sequence ID" value="KAF0916569.1"/>
    <property type="molecule type" value="Genomic_DNA"/>
</dbReference>
<protein>
    <recommendedName>
        <fullName evidence="1">Non-specific lipid-transfer protein</fullName>
    </recommendedName>
</protein>
<accession>A0A6G1DVQ7</accession>
<keyword evidence="1" id="KW-0813">Transport</keyword>
<sequence>MEDGGCTVGTAIAPCISYATGRGSLTQGCCNGVSGLNNAASTTADRQAACRCLKSLAGTIKSLNIGTAAGIPGKCGVNVGFPISLSTDCNKY</sequence>
<reference evidence="3 4" key="1">
    <citation type="submission" date="2019-11" db="EMBL/GenBank/DDBJ databases">
        <title>Whole genome sequence of Oryza granulata.</title>
        <authorList>
            <person name="Li W."/>
        </authorList>
    </citation>
    <scope>NUCLEOTIDE SEQUENCE [LARGE SCALE GENOMIC DNA]</scope>
    <source>
        <strain evidence="4">cv. Menghai</strain>
        <tissue evidence="3">Leaf</tissue>
    </source>
</reference>
<comment type="caution">
    <text evidence="3">The sequence shown here is derived from an EMBL/GenBank/DDBJ whole genome shotgun (WGS) entry which is preliminary data.</text>
</comment>
<dbReference type="PRINTS" id="PR00382">
    <property type="entry name" value="LIPIDTRNSFER"/>
</dbReference>
<proteinExistence type="inferred from homology"/>
<evidence type="ECO:0000256" key="1">
    <source>
        <dbReference type="RuleBase" id="RU000628"/>
    </source>
</evidence>
<evidence type="ECO:0000259" key="2">
    <source>
        <dbReference type="SMART" id="SM00499"/>
    </source>
</evidence>
<dbReference type="Gene3D" id="1.10.110.10">
    <property type="entry name" value="Plant lipid-transfer and hydrophobic proteins"/>
    <property type="match status" value="1"/>
</dbReference>
<dbReference type="SUPFAM" id="SSF47699">
    <property type="entry name" value="Bifunctional inhibitor/lipid-transfer protein/seed storage 2S albumin"/>
    <property type="match status" value="1"/>
</dbReference>
<organism evidence="3 4">
    <name type="scientific">Oryza meyeriana var. granulata</name>
    <dbReference type="NCBI Taxonomy" id="110450"/>
    <lineage>
        <taxon>Eukaryota</taxon>
        <taxon>Viridiplantae</taxon>
        <taxon>Streptophyta</taxon>
        <taxon>Embryophyta</taxon>
        <taxon>Tracheophyta</taxon>
        <taxon>Spermatophyta</taxon>
        <taxon>Magnoliopsida</taxon>
        <taxon>Liliopsida</taxon>
        <taxon>Poales</taxon>
        <taxon>Poaceae</taxon>
        <taxon>BOP clade</taxon>
        <taxon>Oryzoideae</taxon>
        <taxon>Oryzeae</taxon>
        <taxon>Oryzinae</taxon>
        <taxon>Oryza</taxon>
        <taxon>Oryza meyeriana</taxon>
    </lineage>
</organism>
<comment type="function">
    <text evidence="1">Plant non-specific lipid-transfer proteins transfer phospholipids as well as galactolipids across membranes. May play a role in wax or cutin deposition in the cell walls of expanding epidermal cells and certain secretory tissues.</text>
</comment>
<gene>
    <name evidence="3" type="ORF">E2562_007644</name>
</gene>
<dbReference type="InterPro" id="IPR000528">
    <property type="entry name" value="Plant_nsLTP"/>
</dbReference>
<keyword evidence="4" id="KW-1185">Reference proteome</keyword>
<dbReference type="InterPro" id="IPR036312">
    <property type="entry name" value="Bifun_inhib/LTP/seed_sf"/>
</dbReference>
<dbReference type="GO" id="GO:0008289">
    <property type="term" value="F:lipid binding"/>
    <property type="evidence" value="ECO:0007669"/>
    <property type="project" value="UniProtKB-KW"/>
</dbReference>